<keyword evidence="3" id="KW-1185">Reference proteome</keyword>
<name>A0ABP8X0F3_9MICC</name>
<accession>A0ABP8X0F3</accession>
<proteinExistence type="predicted"/>
<reference evidence="3" key="1">
    <citation type="journal article" date="2019" name="Int. J. Syst. Evol. Microbiol.">
        <title>The Global Catalogue of Microorganisms (GCM) 10K type strain sequencing project: providing services to taxonomists for standard genome sequencing and annotation.</title>
        <authorList>
            <consortium name="The Broad Institute Genomics Platform"/>
            <consortium name="The Broad Institute Genome Sequencing Center for Infectious Disease"/>
            <person name="Wu L."/>
            <person name="Ma J."/>
        </authorList>
    </citation>
    <scope>NUCLEOTIDE SEQUENCE [LARGE SCALE GENOMIC DNA]</scope>
    <source>
        <strain evidence="3">JCM 18958</strain>
    </source>
</reference>
<organism evidence="2 3">
    <name type="scientific">Kocuria gwangalliensis</name>
    <dbReference type="NCBI Taxonomy" id="501592"/>
    <lineage>
        <taxon>Bacteria</taxon>
        <taxon>Bacillati</taxon>
        <taxon>Actinomycetota</taxon>
        <taxon>Actinomycetes</taxon>
        <taxon>Micrococcales</taxon>
        <taxon>Micrococcaceae</taxon>
        <taxon>Kocuria</taxon>
    </lineage>
</organism>
<evidence type="ECO:0000313" key="3">
    <source>
        <dbReference type="Proteomes" id="UP001501446"/>
    </source>
</evidence>
<feature type="region of interest" description="Disordered" evidence="1">
    <location>
        <begin position="1"/>
        <end position="52"/>
    </location>
</feature>
<evidence type="ECO:0000313" key="2">
    <source>
        <dbReference type="EMBL" id="GAA4698539.1"/>
    </source>
</evidence>
<sequence length="82" mass="8551">MAVTVRRESMAGALAPRHRRRSKPSPGISQAPVPPHQATLKSSPATVARADTDGAGGYARLMVRAGEISQVDVQSGEELTGT</sequence>
<protein>
    <submittedName>
        <fullName evidence="2">Uncharacterized protein</fullName>
    </submittedName>
</protein>
<dbReference type="EMBL" id="BAABLN010000022">
    <property type="protein sequence ID" value="GAA4698539.1"/>
    <property type="molecule type" value="Genomic_DNA"/>
</dbReference>
<evidence type="ECO:0000256" key="1">
    <source>
        <dbReference type="SAM" id="MobiDB-lite"/>
    </source>
</evidence>
<comment type="caution">
    <text evidence="2">The sequence shown here is derived from an EMBL/GenBank/DDBJ whole genome shotgun (WGS) entry which is preliminary data.</text>
</comment>
<gene>
    <name evidence="2" type="ORF">GCM10025781_15770</name>
</gene>
<dbReference type="Proteomes" id="UP001501446">
    <property type="component" value="Unassembled WGS sequence"/>
</dbReference>